<evidence type="ECO:0000256" key="6">
    <source>
        <dbReference type="ARBA" id="ARBA00022679"/>
    </source>
</evidence>
<dbReference type="RefSeq" id="WP_126830128.1">
    <property type="nucleotide sequence ID" value="NZ_NGJY01000001.1"/>
</dbReference>
<evidence type="ECO:0000256" key="7">
    <source>
        <dbReference type="ARBA" id="ARBA00022692"/>
    </source>
</evidence>
<dbReference type="InterPro" id="IPR008358">
    <property type="entry name" value="Sig_transdc_His_kin/Pase_MprB"/>
</dbReference>
<keyword evidence="10" id="KW-0067">ATP-binding</keyword>
<keyword evidence="18" id="KW-1185">Reference proteome</keyword>
<sequence length="464" mass="53184">MKNNYSLKRSFSSLVVKVVLATVVSVLVVSAGWLIWLTVFPRTYYSKTYSTTFLDTVEKQLPHLLSGEECSISNKDSRFQYLIVSEDEIKLKSKDFPLEEIELNKTSSGTHAFVKDNKMYSFKVFEKYPTVKVLMIFPAFSTGKPLIDDISIGLQYILVTSPFVFFIIFLSYFTTSLYKEIRTKFKRVEHHLKEIEEGNLVTPVPHFNDKEFGELSRQINKMRIELKELLDDSQRKATIQKHLFSSIAHDVKTPLTIINAETELIELCSIDTIVDERCSVIISEVSRVDQLLTELLKITRLNTESYTLNFSEVDCVSSLHETLLEFSSLANKKEVSFREKYENDNGKVYGDRLMLTRIMQNILSNALEHVDRGGEIVCSVVCQPTETVLTISNTGSLFSDDYLEQGVVPFYSDEIQREKEHFGLGLYMSELMVKKMKGSLFIKNENQRATVCIVLKKVKTGDEI</sequence>
<dbReference type="SUPFAM" id="SSF55874">
    <property type="entry name" value="ATPase domain of HSP90 chaperone/DNA topoisomerase II/histidine kinase"/>
    <property type="match status" value="1"/>
</dbReference>
<dbReference type="SMART" id="SM00387">
    <property type="entry name" value="HATPase_c"/>
    <property type="match status" value="1"/>
</dbReference>
<dbReference type="GO" id="GO:0000155">
    <property type="term" value="F:phosphorelay sensor kinase activity"/>
    <property type="evidence" value="ECO:0007669"/>
    <property type="project" value="InterPro"/>
</dbReference>
<keyword evidence="11 14" id="KW-1133">Transmembrane helix</keyword>
<keyword evidence="13 14" id="KW-0472">Membrane</keyword>
<dbReference type="EMBL" id="NGJY01000001">
    <property type="protein sequence ID" value="RSU04657.1"/>
    <property type="molecule type" value="Genomic_DNA"/>
</dbReference>
<dbReference type="PROSITE" id="PS50109">
    <property type="entry name" value="HIS_KIN"/>
    <property type="match status" value="1"/>
</dbReference>
<dbReference type="SUPFAM" id="SSF47384">
    <property type="entry name" value="Homodimeric domain of signal transducing histidine kinase"/>
    <property type="match status" value="1"/>
</dbReference>
<name>A0A430ABP6_9ENTE</name>
<dbReference type="InterPro" id="IPR050398">
    <property type="entry name" value="HssS/ArlS-like"/>
</dbReference>
<protein>
    <recommendedName>
        <fullName evidence="3">histidine kinase</fullName>
        <ecNumber evidence="3">2.7.13.3</ecNumber>
    </recommendedName>
</protein>
<dbReference type="PROSITE" id="PS50885">
    <property type="entry name" value="HAMP"/>
    <property type="match status" value="1"/>
</dbReference>
<evidence type="ECO:0000256" key="5">
    <source>
        <dbReference type="ARBA" id="ARBA00022553"/>
    </source>
</evidence>
<dbReference type="InterPro" id="IPR003594">
    <property type="entry name" value="HATPase_dom"/>
</dbReference>
<feature type="domain" description="HAMP" evidence="16">
    <location>
        <begin position="179"/>
        <end position="231"/>
    </location>
</feature>
<comment type="caution">
    <text evidence="17">The sequence shown here is derived from an EMBL/GenBank/DDBJ whole genome shotgun (WGS) entry which is preliminary data.</text>
</comment>
<dbReference type="Proteomes" id="UP000287101">
    <property type="component" value="Unassembled WGS sequence"/>
</dbReference>
<dbReference type="CDD" id="cd06225">
    <property type="entry name" value="HAMP"/>
    <property type="match status" value="1"/>
</dbReference>
<evidence type="ECO:0000256" key="9">
    <source>
        <dbReference type="ARBA" id="ARBA00022777"/>
    </source>
</evidence>
<evidence type="ECO:0000313" key="17">
    <source>
        <dbReference type="EMBL" id="RSU04657.1"/>
    </source>
</evidence>
<evidence type="ECO:0000256" key="1">
    <source>
        <dbReference type="ARBA" id="ARBA00000085"/>
    </source>
</evidence>
<dbReference type="OrthoDB" id="9792991at2"/>
<evidence type="ECO:0000256" key="3">
    <source>
        <dbReference type="ARBA" id="ARBA00012438"/>
    </source>
</evidence>
<proteinExistence type="predicted"/>
<comment type="catalytic activity">
    <reaction evidence="1">
        <text>ATP + protein L-histidine = ADP + protein N-phospho-L-histidine.</text>
        <dbReference type="EC" id="2.7.13.3"/>
    </reaction>
</comment>
<dbReference type="Gene3D" id="1.10.287.130">
    <property type="match status" value="1"/>
</dbReference>
<keyword evidence="12" id="KW-0902">Two-component regulatory system</keyword>
<dbReference type="CDD" id="cd00082">
    <property type="entry name" value="HisKA"/>
    <property type="match status" value="1"/>
</dbReference>
<reference evidence="17 18" key="1">
    <citation type="submission" date="2017-05" db="EMBL/GenBank/DDBJ databases">
        <title>Vagococcus spp. assemblies.</title>
        <authorList>
            <person name="Gulvik C.A."/>
        </authorList>
    </citation>
    <scope>NUCLEOTIDE SEQUENCE [LARGE SCALE GENOMIC DNA]</scope>
    <source>
        <strain evidence="17 18">CCUG 41755</strain>
    </source>
</reference>
<dbReference type="Gene3D" id="3.30.565.10">
    <property type="entry name" value="Histidine kinase-like ATPase, C-terminal domain"/>
    <property type="match status" value="1"/>
</dbReference>
<accession>A0A430ABP6</accession>
<keyword evidence="5" id="KW-0597">Phosphoprotein</keyword>
<dbReference type="PANTHER" id="PTHR45528:SF1">
    <property type="entry name" value="SENSOR HISTIDINE KINASE CPXA"/>
    <property type="match status" value="1"/>
</dbReference>
<keyword evidence="4" id="KW-1003">Cell membrane</keyword>
<comment type="subcellular location">
    <subcellularLocation>
        <location evidence="2">Cell membrane</location>
        <topology evidence="2">Multi-pass membrane protein</topology>
    </subcellularLocation>
</comment>
<dbReference type="Pfam" id="PF00512">
    <property type="entry name" value="HisKA"/>
    <property type="match status" value="1"/>
</dbReference>
<dbReference type="GO" id="GO:0005886">
    <property type="term" value="C:plasma membrane"/>
    <property type="evidence" value="ECO:0007669"/>
    <property type="project" value="UniProtKB-SubCell"/>
</dbReference>
<dbReference type="InterPro" id="IPR003660">
    <property type="entry name" value="HAMP_dom"/>
</dbReference>
<evidence type="ECO:0000313" key="18">
    <source>
        <dbReference type="Proteomes" id="UP000287101"/>
    </source>
</evidence>
<dbReference type="InterPro" id="IPR036097">
    <property type="entry name" value="HisK_dim/P_sf"/>
</dbReference>
<dbReference type="EC" id="2.7.13.3" evidence="3"/>
<dbReference type="SMART" id="SM00304">
    <property type="entry name" value="HAMP"/>
    <property type="match status" value="1"/>
</dbReference>
<evidence type="ECO:0000259" key="15">
    <source>
        <dbReference type="PROSITE" id="PS50109"/>
    </source>
</evidence>
<keyword evidence="6" id="KW-0808">Transferase</keyword>
<organism evidence="17 18">
    <name type="scientific">Vagococcus fessus</name>
    <dbReference type="NCBI Taxonomy" id="120370"/>
    <lineage>
        <taxon>Bacteria</taxon>
        <taxon>Bacillati</taxon>
        <taxon>Bacillota</taxon>
        <taxon>Bacilli</taxon>
        <taxon>Lactobacillales</taxon>
        <taxon>Enterococcaceae</taxon>
        <taxon>Vagococcus</taxon>
    </lineage>
</organism>
<evidence type="ECO:0000256" key="4">
    <source>
        <dbReference type="ARBA" id="ARBA00022475"/>
    </source>
</evidence>
<dbReference type="Gene3D" id="6.10.340.10">
    <property type="match status" value="1"/>
</dbReference>
<evidence type="ECO:0000256" key="13">
    <source>
        <dbReference type="ARBA" id="ARBA00023136"/>
    </source>
</evidence>
<dbReference type="PANTHER" id="PTHR45528">
    <property type="entry name" value="SENSOR HISTIDINE KINASE CPXA"/>
    <property type="match status" value="1"/>
</dbReference>
<dbReference type="InterPro" id="IPR003661">
    <property type="entry name" value="HisK_dim/P_dom"/>
</dbReference>
<keyword evidence="7 14" id="KW-0812">Transmembrane</keyword>
<evidence type="ECO:0000256" key="8">
    <source>
        <dbReference type="ARBA" id="ARBA00022741"/>
    </source>
</evidence>
<feature type="transmembrane region" description="Helical" evidence="14">
    <location>
        <begin position="154"/>
        <end position="178"/>
    </location>
</feature>
<evidence type="ECO:0000256" key="11">
    <source>
        <dbReference type="ARBA" id="ARBA00022989"/>
    </source>
</evidence>
<keyword evidence="8" id="KW-0547">Nucleotide-binding</keyword>
<dbReference type="GO" id="GO:0005524">
    <property type="term" value="F:ATP binding"/>
    <property type="evidence" value="ECO:0007669"/>
    <property type="project" value="UniProtKB-KW"/>
</dbReference>
<evidence type="ECO:0000256" key="10">
    <source>
        <dbReference type="ARBA" id="ARBA00022840"/>
    </source>
</evidence>
<evidence type="ECO:0000256" key="2">
    <source>
        <dbReference type="ARBA" id="ARBA00004651"/>
    </source>
</evidence>
<dbReference type="InterPro" id="IPR005467">
    <property type="entry name" value="His_kinase_dom"/>
</dbReference>
<dbReference type="PRINTS" id="PR01780">
    <property type="entry name" value="LANTIREGPROT"/>
</dbReference>
<dbReference type="Pfam" id="PF02518">
    <property type="entry name" value="HATPase_c"/>
    <property type="match status" value="1"/>
</dbReference>
<evidence type="ECO:0000256" key="14">
    <source>
        <dbReference type="SAM" id="Phobius"/>
    </source>
</evidence>
<evidence type="ECO:0000259" key="16">
    <source>
        <dbReference type="PROSITE" id="PS50885"/>
    </source>
</evidence>
<dbReference type="AlphaFoldDB" id="A0A430ABP6"/>
<evidence type="ECO:0000256" key="12">
    <source>
        <dbReference type="ARBA" id="ARBA00023012"/>
    </source>
</evidence>
<dbReference type="Pfam" id="PF00672">
    <property type="entry name" value="HAMP"/>
    <property type="match status" value="1"/>
</dbReference>
<keyword evidence="9 17" id="KW-0418">Kinase</keyword>
<feature type="transmembrane region" description="Helical" evidence="14">
    <location>
        <begin position="12"/>
        <end position="36"/>
    </location>
</feature>
<dbReference type="InterPro" id="IPR036890">
    <property type="entry name" value="HATPase_C_sf"/>
</dbReference>
<feature type="domain" description="Histidine kinase" evidence="15">
    <location>
        <begin position="246"/>
        <end position="459"/>
    </location>
</feature>
<dbReference type="SMART" id="SM00388">
    <property type="entry name" value="HisKA"/>
    <property type="match status" value="1"/>
</dbReference>
<gene>
    <name evidence="17" type="ORF">CBF31_01165</name>
</gene>